<organism evidence="4 5">
    <name type="scientific">Capronia epimyces CBS 606.96</name>
    <dbReference type="NCBI Taxonomy" id="1182542"/>
    <lineage>
        <taxon>Eukaryota</taxon>
        <taxon>Fungi</taxon>
        <taxon>Dikarya</taxon>
        <taxon>Ascomycota</taxon>
        <taxon>Pezizomycotina</taxon>
        <taxon>Eurotiomycetes</taxon>
        <taxon>Chaetothyriomycetidae</taxon>
        <taxon>Chaetothyriales</taxon>
        <taxon>Herpotrichiellaceae</taxon>
        <taxon>Capronia</taxon>
    </lineage>
</organism>
<evidence type="ECO:0000259" key="3">
    <source>
        <dbReference type="Pfam" id="PF05368"/>
    </source>
</evidence>
<evidence type="ECO:0000256" key="2">
    <source>
        <dbReference type="ARBA" id="ARBA00022857"/>
    </source>
</evidence>
<keyword evidence="5" id="KW-1185">Reference proteome</keyword>
<dbReference type="eggNOG" id="ENOG502SN54">
    <property type="taxonomic scope" value="Eukaryota"/>
</dbReference>
<dbReference type="InterPro" id="IPR036291">
    <property type="entry name" value="NAD(P)-bd_dom_sf"/>
</dbReference>
<protein>
    <recommendedName>
        <fullName evidence="3">NmrA-like domain-containing protein</fullName>
    </recommendedName>
</protein>
<gene>
    <name evidence="4" type="ORF">A1O3_07335</name>
</gene>
<dbReference type="STRING" id="1182542.W9XKJ4"/>
<sequence>MSSQHRTILVTGATGTQGGHVIRELLSASKSIGSGFTVTIHAFVRDQASQASQALLALDPQTVKLFQGDFEDSDSLSRAAESCTSTFLNVTPSFTDPEAERRHARNILTASLSAGVKHIILASVTAAHEYKTFNNLPLDSWMGQYWVSKASIIDLVKDPPVPRPEGYTYTILQPAGFLTNFLPPGQRIMYPNLSAAEPSIQTALNPSLRLSYLDPADIGRFVAHITFSSPADLARLKFANEIVPIASVHLTMSEIADLLSEAVGRRKVVRVDHLSPEEAEAAKDNPFYNAQIFQNQNPTTVDLDKVRAYGIALGGVKEFFERERERVEEALGL</sequence>
<dbReference type="InterPro" id="IPR008030">
    <property type="entry name" value="NmrA-like"/>
</dbReference>
<comment type="similarity">
    <text evidence="1">Belongs to the NmrA-type oxidoreductase family.</text>
</comment>
<comment type="caution">
    <text evidence="4">The sequence shown here is derived from an EMBL/GenBank/DDBJ whole genome shotgun (WGS) entry which is preliminary data.</text>
</comment>
<evidence type="ECO:0000256" key="1">
    <source>
        <dbReference type="ARBA" id="ARBA00006328"/>
    </source>
</evidence>
<evidence type="ECO:0000313" key="4">
    <source>
        <dbReference type="EMBL" id="EXJ81047.1"/>
    </source>
</evidence>
<dbReference type="RefSeq" id="XP_007735635.1">
    <property type="nucleotide sequence ID" value="XM_007737445.1"/>
</dbReference>
<dbReference type="AlphaFoldDB" id="W9XKJ4"/>
<dbReference type="SUPFAM" id="SSF51735">
    <property type="entry name" value="NAD(P)-binding Rossmann-fold domains"/>
    <property type="match status" value="1"/>
</dbReference>
<evidence type="ECO:0000313" key="5">
    <source>
        <dbReference type="Proteomes" id="UP000019478"/>
    </source>
</evidence>
<dbReference type="PANTHER" id="PTHR42748:SF7">
    <property type="entry name" value="NMRA LIKE REDOX SENSOR 1-RELATED"/>
    <property type="match status" value="1"/>
</dbReference>
<accession>W9XKJ4</accession>
<dbReference type="HOGENOM" id="CLU_007383_8_4_1"/>
<dbReference type="Pfam" id="PF05368">
    <property type="entry name" value="NmrA"/>
    <property type="match status" value="1"/>
</dbReference>
<dbReference type="EMBL" id="AMGY01000006">
    <property type="protein sequence ID" value="EXJ81047.1"/>
    <property type="molecule type" value="Genomic_DNA"/>
</dbReference>
<dbReference type="Gene3D" id="3.40.50.720">
    <property type="entry name" value="NAD(P)-binding Rossmann-like Domain"/>
    <property type="match status" value="1"/>
</dbReference>
<name>W9XKJ4_9EURO</name>
<dbReference type="InterPro" id="IPR051164">
    <property type="entry name" value="NmrA-like_oxidored"/>
</dbReference>
<proteinExistence type="inferred from homology"/>
<dbReference type="OrthoDB" id="419598at2759"/>
<keyword evidence="2" id="KW-0521">NADP</keyword>
<reference evidence="4 5" key="1">
    <citation type="submission" date="2013-03" db="EMBL/GenBank/DDBJ databases">
        <title>The Genome Sequence of Capronia epimyces CBS 606.96.</title>
        <authorList>
            <consortium name="The Broad Institute Genomics Platform"/>
            <person name="Cuomo C."/>
            <person name="de Hoog S."/>
            <person name="Gorbushina A."/>
            <person name="Walker B."/>
            <person name="Young S.K."/>
            <person name="Zeng Q."/>
            <person name="Gargeya S."/>
            <person name="Fitzgerald M."/>
            <person name="Haas B."/>
            <person name="Abouelleil A."/>
            <person name="Allen A.W."/>
            <person name="Alvarado L."/>
            <person name="Arachchi H.M."/>
            <person name="Berlin A.M."/>
            <person name="Chapman S.B."/>
            <person name="Gainer-Dewar J."/>
            <person name="Goldberg J."/>
            <person name="Griggs A."/>
            <person name="Gujja S."/>
            <person name="Hansen M."/>
            <person name="Howarth C."/>
            <person name="Imamovic A."/>
            <person name="Ireland A."/>
            <person name="Larimer J."/>
            <person name="McCowan C."/>
            <person name="Murphy C."/>
            <person name="Pearson M."/>
            <person name="Poon T.W."/>
            <person name="Priest M."/>
            <person name="Roberts A."/>
            <person name="Saif S."/>
            <person name="Shea T."/>
            <person name="Sisk P."/>
            <person name="Sykes S."/>
            <person name="Wortman J."/>
            <person name="Nusbaum C."/>
            <person name="Birren B."/>
        </authorList>
    </citation>
    <scope>NUCLEOTIDE SEQUENCE [LARGE SCALE GENOMIC DNA]</scope>
    <source>
        <strain evidence="4 5">CBS 606.96</strain>
    </source>
</reference>
<dbReference type="PANTHER" id="PTHR42748">
    <property type="entry name" value="NITROGEN METABOLITE REPRESSION PROTEIN NMRA FAMILY MEMBER"/>
    <property type="match status" value="1"/>
</dbReference>
<feature type="domain" description="NmrA-like" evidence="3">
    <location>
        <begin position="5"/>
        <end position="266"/>
    </location>
</feature>
<dbReference type="Proteomes" id="UP000019478">
    <property type="component" value="Unassembled WGS sequence"/>
</dbReference>
<dbReference type="GeneID" id="19171435"/>